<name>A0A7S1BA30_9STRA</name>
<reference evidence="1" key="1">
    <citation type="submission" date="2021-01" db="EMBL/GenBank/DDBJ databases">
        <authorList>
            <person name="Corre E."/>
            <person name="Pelletier E."/>
            <person name="Niang G."/>
            <person name="Scheremetjew M."/>
            <person name="Finn R."/>
            <person name="Kale V."/>
            <person name="Holt S."/>
            <person name="Cochrane G."/>
            <person name="Meng A."/>
            <person name="Brown T."/>
            <person name="Cohen L."/>
        </authorList>
    </citation>
    <scope>NUCLEOTIDE SEQUENCE</scope>
    <source>
        <strain evidence="1">308</strain>
    </source>
</reference>
<gene>
    <name evidence="1" type="ORF">CHYS00102_LOCUS7234</name>
</gene>
<evidence type="ECO:0000313" key="1">
    <source>
        <dbReference type="EMBL" id="CAD8880049.1"/>
    </source>
</evidence>
<protein>
    <submittedName>
        <fullName evidence="1">Uncharacterized protein</fullName>
    </submittedName>
</protein>
<dbReference type="EMBL" id="HBFR01010000">
    <property type="protein sequence ID" value="CAD8880049.1"/>
    <property type="molecule type" value="Transcribed_RNA"/>
</dbReference>
<dbReference type="AlphaFoldDB" id="A0A7S1BA30"/>
<sequence length="132" mass="15207">MLHLETKTTNCRKQRALVFRHDDFKGIELYPVERYSWIETEGHSDHFFKEGGQEEPANVGGVEGETLPPEIPELIVGILGHYNLESMNVEHICNYMETDDDNQPLVENLRDVSNNDGVCTNEWGHNNICHRK</sequence>
<proteinExistence type="predicted"/>
<organism evidence="1">
    <name type="scientific">Corethron hystrix</name>
    <dbReference type="NCBI Taxonomy" id="216773"/>
    <lineage>
        <taxon>Eukaryota</taxon>
        <taxon>Sar</taxon>
        <taxon>Stramenopiles</taxon>
        <taxon>Ochrophyta</taxon>
        <taxon>Bacillariophyta</taxon>
        <taxon>Coscinodiscophyceae</taxon>
        <taxon>Corethrophycidae</taxon>
        <taxon>Corethrales</taxon>
        <taxon>Corethraceae</taxon>
        <taxon>Corethron</taxon>
    </lineage>
</organism>
<accession>A0A7S1BA30</accession>